<evidence type="ECO:0000256" key="12">
    <source>
        <dbReference type="ARBA" id="ARBA00023136"/>
    </source>
</evidence>
<dbReference type="AlphaFoldDB" id="A0AAV0M687"/>
<keyword evidence="22" id="KW-1185">Reference proteome</keyword>
<dbReference type="EMBL" id="CAMGYJ010000007">
    <property type="protein sequence ID" value="CAI0441796.1"/>
    <property type="molecule type" value="Genomic_DNA"/>
</dbReference>
<dbReference type="SUPFAM" id="SSF103473">
    <property type="entry name" value="MFS general substrate transporter"/>
    <property type="match status" value="1"/>
</dbReference>
<comment type="similarity">
    <text evidence="18">Belongs to the early nodulin-like (ENODL) family.</text>
</comment>
<evidence type="ECO:0000256" key="19">
    <source>
        <dbReference type="SAM" id="Phobius"/>
    </source>
</evidence>
<evidence type="ECO:0000256" key="7">
    <source>
        <dbReference type="ARBA" id="ARBA00022622"/>
    </source>
</evidence>
<feature type="transmembrane region" description="Helical" evidence="19">
    <location>
        <begin position="128"/>
        <end position="149"/>
    </location>
</feature>
<dbReference type="Gene3D" id="2.60.40.420">
    <property type="entry name" value="Cupredoxins - blue copper proteins"/>
    <property type="match status" value="1"/>
</dbReference>
<gene>
    <name evidence="21" type="ORF">LITE_LOCUS27023</name>
</gene>
<keyword evidence="7" id="KW-0336">GPI-anchor</keyword>
<evidence type="ECO:0000256" key="8">
    <source>
        <dbReference type="ARBA" id="ARBA00022692"/>
    </source>
</evidence>
<evidence type="ECO:0000256" key="17">
    <source>
        <dbReference type="ARBA" id="ARBA00032555"/>
    </source>
</evidence>
<evidence type="ECO:0000256" key="2">
    <source>
        <dbReference type="ARBA" id="ARBA00004609"/>
    </source>
</evidence>
<keyword evidence="9" id="KW-0732">Signal</keyword>
<evidence type="ECO:0000259" key="20">
    <source>
        <dbReference type="PROSITE" id="PS51485"/>
    </source>
</evidence>
<dbReference type="Proteomes" id="UP001154282">
    <property type="component" value="Unassembled WGS sequence"/>
</dbReference>
<dbReference type="PANTHER" id="PTHR23516">
    <property type="entry name" value="SAM (S-ADENOSYL METHIONINE) TRANSPORTER"/>
    <property type="match status" value="1"/>
</dbReference>
<dbReference type="FunFam" id="2.60.40.420:FF:000010">
    <property type="entry name" value="Early nodulin-like protein 1"/>
    <property type="match status" value="1"/>
</dbReference>
<keyword evidence="14" id="KW-0325">Glycoprotein</keyword>
<reference evidence="21" key="1">
    <citation type="submission" date="2022-08" db="EMBL/GenBank/DDBJ databases">
        <authorList>
            <person name="Gutierrez-Valencia J."/>
        </authorList>
    </citation>
    <scope>NUCLEOTIDE SEQUENCE</scope>
</reference>
<dbReference type="GO" id="GO:0015098">
    <property type="term" value="F:molybdate ion transmembrane transporter activity"/>
    <property type="evidence" value="ECO:0007669"/>
    <property type="project" value="InterPro"/>
</dbReference>
<evidence type="ECO:0000256" key="13">
    <source>
        <dbReference type="ARBA" id="ARBA00023157"/>
    </source>
</evidence>
<evidence type="ECO:0000256" key="10">
    <source>
        <dbReference type="ARBA" id="ARBA00022989"/>
    </source>
</evidence>
<feature type="transmembrane region" description="Helical" evidence="19">
    <location>
        <begin position="85"/>
        <end position="107"/>
    </location>
</feature>
<sequence>MYTFVFLWTPALSPSGEDIPHGFIFATFMLASMLGSSVASRLLARSSPKAESYMQIVFLISAAALMLPVITSFLVVPTGVKGGGISFSGCIQLMGFCAFEACVGIFWPSIMKMRSQYIPEEARSTIMNFFRIPLNIFVCVVLYNVSFFYNLPPLCSQNRLSVLSQVSGYTFKVGDLSSWGIPSAANPKVYSYWSKYHSVRIGDSLLFLYPPSQDSVIQVTPQNFDSCNLKDPILYMNNGNSLFNITEEADLYFTSGEPGHCEKKQKLYIKVGNGSSASAYAPNYGPGGALADTAPSSPIAFGSIPVAPSTSSSSVVGARFSVILSAIVGSLVSGVMVRGIL</sequence>
<evidence type="ECO:0000256" key="9">
    <source>
        <dbReference type="ARBA" id="ARBA00022729"/>
    </source>
</evidence>
<evidence type="ECO:0000256" key="11">
    <source>
        <dbReference type="ARBA" id="ARBA00023065"/>
    </source>
</evidence>
<keyword evidence="11" id="KW-0406">Ion transport</keyword>
<proteinExistence type="inferred from homology"/>
<comment type="caution">
    <text evidence="21">The sequence shown here is derived from an EMBL/GenBank/DDBJ whole genome shotgun (WGS) entry which is preliminary data.</text>
</comment>
<name>A0AAV0M687_9ROSI</name>
<evidence type="ECO:0000256" key="16">
    <source>
        <dbReference type="ARBA" id="ARBA00030646"/>
    </source>
</evidence>
<keyword evidence="10 19" id="KW-1133">Transmembrane helix</keyword>
<dbReference type="GO" id="GO:0005886">
    <property type="term" value="C:plasma membrane"/>
    <property type="evidence" value="ECO:0007669"/>
    <property type="project" value="UniProtKB-SubCell"/>
</dbReference>
<protein>
    <recommendedName>
        <fullName evidence="4">Molybdate-anion transporter</fullName>
    </recommendedName>
    <alternativeName>
        <fullName evidence="16">Major facilitator superfamily domain-containing protein 5</fullName>
    </alternativeName>
    <alternativeName>
        <fullName evidence="17">Molybdate transporter 2 homolog</fullName>
    </alternativeName>
</protein>
<feature type="transmembrane region" description="Helical" evidence="19">
    <location>
        <begin position="56"/>
        <end position="79"/>
    </location>
</feature>
<dbReference type="SUPFAM" id="SSF49503">
    <property type="entry name" value="Cupredoxins"/>
    <property type="match status" value="1"/>
</dbReference>
<dbReference type="InterPro" id="IPR008509">
    <property type="entry name" value="MOT2/MFSD5"/>
</dbReference>
<dbReference type="InterPro" id="IPR036259">
    <property type="entry name" value="MFS_trans_sf"/>
</dbReference>
<dbReference type="GO" id="GO:0098552">
    <property type="term" value="C:side of membrane"/>
    <property type="evidence" value="ECO:0007669"/>
    <property type="project" value="UniProtKB-KW"/>
</dbReference>
<keyword evidence="8 19" id="KW-0812">Transmembrane</keyword>
<comment type="function">
    <text evidence="1">Mediates high-affinity intracellular uptake of the rare oligo-element molybdenum.</text>
</comment>
<evidence type="ECO:0000256" key="5">
    <source>
        <dbReference type="ARBA" id="ARBA00022448"/>
    </source>
</evidence>
<evidence type="ECO:0000256" key="18">
    <source>
        <dbReference type="ARBA" id="ARBA00035011"/>
    </source>
</evidence>
<keyword evidence="13" id="KW-1015">Disulfide bond</keyword>
<evidence type="ECO:0000256" key="14">
    <source>
        <dbReference type="ARBA" id="ARBA00023180"/>
    </source>
</evidence>
<keyword evidence="12 19" id="KW-0472">Membrane</keyword>
<evidence type="ECO:0000256" key="6">
    <source>
        <dbReference type="ARBA" id="ARBA00022475"/>
    </source>
</evidence>
<dbReference type="InterPro" id="IPR008972">
    <property type="entry name" value="Cupredoxin"/>
</dbReference>
<comment type="subcellular location">
    <subcellularLocation>
        <location evidence="2">Cell membrane</location>
        <topology evidence="2">Lipid-anchor</topology>
        <topology evidence="2">GPI-anchor</topology>
    </subcellularLocation>
    <subcellularLocation>
        <location evidence="3">Cell membrane</location>
        <topology evidence="3">Multi-pass membrane protein</topology>
    </subcellularLocation>
</comment>
<keyword evidence="5" id="KW-0813">Transport</keyword>
<evidence type="ECO:0000256" key="15">
    <source>
        <dbReference type="ARBA" id="ARBA00023288"/>
    </source>
</evidence>
<dbReference type="GO" id="GO:0009055">
    <property type="term" value="F:electron transfer activity"/>
    <property type="evidence" value="ECO:0007669"/>
    <property type="project" value="InterPro"/>
</dbReference>
<organism evidence="21 22">
    <name type="scientific">Linum tenue</name>
    <dbReference type="NCBI Taxonomy" id="586396"/>
    <lineage>
        <taxon>Eukaryota</taxon>
        <taxon>Viridiplantae</taxon>
        <taxon>Streptophyta</taxon>
        <taxon>Embryophyta</taxon>
        <taxon>Tracheophyta</taxon>
        <taxon>Spermatophyta</taxon>
        <taxon>Magnoliopsida</taxon>
        <taxon>eudicotyledons</taxon>
        <taxon>Gunneridae</taxon>
        <taxon>Pentapetalae</taxon>
        <taxon>rosids</taxon>
        <taxon>fabids</taxon>
        <taxon>Malpighiales</taxon>
        <taxon>Linaceae</taxon>
        <taxon>Linum</taxon>
    </lineage>
</organism>
<dbReference type="Pfam" id="PF05631">
    <property type="entry name" value="MFS_5"/>
    <property type="match status" value="1"/>
</dbReference>
<dbReference type="PANTHER" id="PTHR23516:SF1">
    <property type="entry name" value="MOLYBDATE-ANION TRANSPORTER"/>
    <property type="match status" value="1"/>
</dbReference>
<dbReference type="InterPro" id="IPR003245">
    <property type="entry name" value="Phytocyanin_dom"/>
</dbReference>
<evidence type="ECO:0000256" key="4">
    <source>
        <dbReference type="ARBA" id="ARBA00021242"/>
    </source>
</evidence>
<feature type="transmembrane region" description="Helical" evidence="19">
    <location>
        <begin position="20"/>
        <end position="44"/>
    </location>
</feature>
<dbReference type="PROSITE" id="PS51485">
    <property type="entry name" value="PHYTOCYANIN"/>
    <property type="match status" value="1"/>
</dbReference>
<keyword evidence="6" id="KW-1003">Cell membrane</keyword>
<keyword evidence="15" id="KW-0449">Lipoprotein</keyword>
<feature type="domain" description="Phytocyanin" evidence="20">
    <location>
        <begin position="169"/>
        <end position="273"/>
    </location>
</feature>
<dbReference type="GO" id="GO:0006811">
    <property type="term" value="P:monoatomic ion transport"/>
    <property type="evidence" value="ECO:0007669"/>
    <property type="project" value="UniProtKB-KW"/>
</dbReference>
<evidence type="ECO:0000256" key="3">
    <source>
        <dbReference type="ARBA" id="ARBA00004651"/>
    </source>
</evidence>
<dbReference type="Pfam" id="PF02298">
    <property type="entry name" value="Cu_bind_like"/>
    <property type="match status" value="1"/>
</dbReference>
<evidence type="ECO:0000313" key="21">
    <source>
        <dbReference type="EMBL" id="CAI0441796.1"/>
    </source>
</evidence>
<evidence type="ECO:0000256" key="1">
    <source>
        <dbReference type="ARBA" id="ARBA00003019"/>
    </source>
</evidence>
<accession>A0AAV0M687</accession>
<evidence type="ECO:0000313" key="22">
    <source>
        <dbReference type="Proteomes" id="UP001154282"/>
    </source>
</evidence>